<dbReference type="Gene3D" id="3.40.50.150">
    <property type="entry name" value="Vaccinia Virus protein VP39"/>
    <property type="match status" value="1"/>
</dbReference>
<dbReference type="GO" id="GO:0032259">
    <property type="term" value="P:methylation"/>
    <property type="evidence" value="ECO:0007669"/>
    <property type="project" value="UniProtKB-KW"/>
</dbReference>
<dbReference type="Proteomes" id="UP000261811">
    <property type="component" value="Unassembled WGS sequence"/>
</dbReference>
<reference evidence="2 3" key="1">
    <citation type="submission" date="2018-08" db="EMBL/GenBank/DDBJ databases">
        <title>Actinomadura jelena sp. nov., a novel Actinomycete isolated from soil in Chad.</title>
        <authorList>
            <person name="Shi L."/>
        </authorList>
    </citation>
    <scope>NUCLEOTIDE SEQUENCE [LARGE SCALE GENOMIC DNA]</scope>
    <source>
        <strain evidence="2 3">NEAU-G17</strain>
    </source>
</reference>
<dbReference type="Pfam" id="PF13649">
    <property type="entry name" value="Methyltransf_25"/>
    <property type="match status" value="1"/>
</dbReference>
<evidence type="ECO:0000313" key="3">
    <source>
        <dbReference type="Proteomes" id="UP000261811"/>
    </source>
</evidence>
<dbReference type="PANTHER" id="PTHR43464">
    <property type="entry name" value="METHYLTRANSFERASE"/>
    <property type="match status" value="1"/>
</dbReference>
<feature type="domain" description="Methyltransferase" evidence="1">
    <location>
        <begin position="48"/>
        <end position="139"/>
    </location>
</feature>
<evidence type="ECO:0000313" key="2">
    <source>
        <dbReference type="EMBL" id="RFU38102.1"/>
    </source>
</evidence>
<accession>A0A372JDP1</accession>
<dbReference type="SUPFAM" id="SSF53335">
    <property type="entry name" value="S-adenosyl-L-methionine-dependent methyltransferases"/>
    <property type="match status" value="1"/>
</dbReference>
<dbReference type="RefSeq" id="WP_117360374.1">
    <property type="nucleotide sequence ID" value="NZ_QURH01000873.1"/>
</dbReference>
<keyword evidence="2" id="KW-0808">Transferase</keyword>
<dbReference type="GO" id="GO:0008168">
    <property type="term" value="F:methyltransferase activity"/>
    <property type="evidence" value="ECO:0007669"/>
    <property type="project" value="UniProtKB-KW"/>
</dbReference>
<evidence type="ECO:0000259" key="1">
    <source>
        <dbReference type="Pfam" id="PF13649"/>
    </source>
</evidence>
<comment type="caution">
    <text evidence="2">The sequence shown here is derived from an EMBL/GenBank/DDBJ whole genome shotgun (WGS) entry which is preliminary data.</text>
</comment>
<dbReference type="OrthoDB" id="3469983at2"/>
<name>A0A372JDP1_9ACTN</name>
<proteinExistence type="predicted"/>
<dbReference type="InterPro" id="IPR041698">
    <property type="entry name" value="Methyltransf_25"/>
</dbReference>
<dbReference type="PANTHER" id="PTHR43464:SF90">
    <property type="entry name" value="METHYLTRANSFERASE TYPE 11"/>
    <property type="match status" value="1"/>
</dbReference>
<gene>
    <name evidence="2" type="ORF">DZF91_29470</name>
</gene>
<keyword evidence="3" id="KW-1185">Reference proteome</keyword>
<organism evidence="2 3">
    <name type="scientific">Actinomadura logoneensis</name>
    <dbReference type="NCBI Taxonomy" id="2293572"/>
    <lineage>
        <taxon>Bacteria</taxon>
        <taxon>Bacillati</taxon>
        <taxon>Actinomycetota</taxon>
        <taxon>Actinomycetes</taxon>
        <taxon>Streptosporangiales</taxon>
        <taxon>Thermomonosporaceae</taxon>
        <taxon>Actinomadura</taxon>
    </lineage>
</organism>
<dbReference type="CDD" id="cd02440">
    <property type="entry name" value="AdoMet_MTases"/>
    <property type="match status" value="1"/>
</dbReference>
<dbReference type="EMBL" id="QURH01000873">
    <property type="protein sequence ID" value="RFU38102.1"/>
    <property type="molecule type" value="Genomic_DNA"/>
</dbReference>
<keyword evidence="2" id="KW-0489">Methyltransferase</keyword>
<protein>
    <submittedName>
        <fullName evidence="2">Class I SAM-dependent methyltransferase</fullName>
    </submittedName>
</protein>
<dbReference type="AlphaFoldDB" id="A0A372JDP1"/>
<dbReference type="InterPro" id="IPR029063">
    <property type="entry name" value="SAM-dependent_MTases_sf"/>
</dbReference>
<sequence length="226" mass="24459">MAHSSDSASAARAFDALGVRYEHAYGHLPEQHAALDWLIDRLPAGARVLDIGSGTGRPTAERLAEAGFEVTGIDVSATMVEIASRQVPAAVFHQVDARDFETEPGSWDAVCAFFPFLQMPRAELDAVLARVATWVAPGGHLVLATVPADVEELEITWMGQRVRATSYPTEVYLERLAAAGLTVLHAEVSRFTPDFPGMGPEEQLFCYARRPTEERIADRGATGPAD</sequence>